<dbReference type="Proteomes" id="UP000398389">
    <property type="component" value="Unassembled WGS sequence"/>
</dbReference>
<dbReference type="Gene3D" id="3.60.20.10">
    <property type="entry name" value="Glutamine Phosphoribosylpyrophosphate, subunit 1, domain 1"/>
    <property type="match status" value="1"/>
</dbReference>
<dbReference type="UniPathway" id="UPA00074">
    <property type="reaction ID" value="UER00124"/>
</dbReference>
<proteinExistence type="inferred from homology"/>
<name>A0A5E8AYR8_9ASCO</name>
<keyword evidence="10" id="KW-0460">Magnesium</keyword>
<evidence type="ECO:0000313" key="13">
    <source>
        <dbReference type="EMBL" id="VVT44116.1"/>
    </source>
</evidence>
<feature type="binding site" evidence="10">
    <location>
        <position position="401"/>
    </location>
    <ligand>
        <name>Mg(2+)</name>
        <dbReference type="ChEBI" id="CHEBI:18420"/>
    </ligand>
</feature>
<keyword evidence="11" id="KW-1133">Transmembrane helix</keyword>
<dbReference type="InterPro" id="IPR005854">
    <property type="entry name" value="PurF"/>
</dbReference>
<evidence type="ECO:0000256" key="5">
    <source>
        <dbReference type="ARBA" id="ARBA00022679"/>
    </source>
</evidence>
<comment type="similarity">
    <text evidence="2 8">In the C-terminal section; belongs to the purine/pyrimidine phosphoribosyltransferase family.</text>
</comment>
<dbReference type="CDD" id="cd06223">
    <property type="entry name" value="PRTases_typeI"/>
    <property type="match status" value="1"/>
</dbReference>
<comment type="pathway">
    <text evidence="1 8">Purine metabolism; IMP biosynthesis via de novo pathway; N(1)-(5-phospho-D-ribosyl)glycinamide from 5-phospho-alpha-D-ribose 1-diphosphate: step 1/2.</text>
</comment>
<feature type="transmembrane region" description="Helical" evidence="11">
    <location>
        <begin position="12"/>
        <end position="34"/>
    </location>
</feature>
<keyword evidence="11" id="KW-0472">Membrane</keyword>
<dbReference type="GO" id="GO:0009113">
    <property type="term" value="P:purine nucleobase biosynthetic process"/>
    <property type="evidence" value="ECO:0007669"/>
    <property type="project" value="InterPro"/>
</dbReference>
<dbReference type="PIRSF" id="PIRSF000485">
    <property type="entry name" value="Amd_phspho_trans"/>
    <property type="match status" value="1"/>
</dbReference>
<keyword evidence="10" id="KW-0479">Metal-binding</keyword>
<dbReference type="SUPFAM" id="SSF56235">
    <property type="entry name" value="N-terminal nucleophile aminohydrolases (Ntn hydrolases)"/>
    <property type="match status" value="1"/>
</dbReference>
<gene>
    <name evidence="13" type="ORF">SAPINGB_P000309</name>
</gene>
<feature type="domain" description="Glutamine amidotransferase type-2" evidence="12">
    <location>
        <begin position="27"/>
        <end position="264"/>
    </location>
</feature>
<dbReference type="Pfam" id="PF13522">
    <property type="entry name" value="GATase_6"/>
    <property type="match status" value="1"/>
</dbReference>
<dbReference type="RefSeq" id="XP_031850924.1">
    <property type="nucleotide sequence ID" value="XM_031995033.1"/>
</dbReference>
<evidence type="ECO:0000259" key="12">
    <source>
        <dbReference type="PROSITE" id="PS51278"/>
    </source>
</evidence>
<keyword evidence="14" id="KW-1185">Reference proteome</keyword>
<dbReference type="Pfam" id="PF00156">
    <property type="entry name" value="Pribosyltran"/>
    <property type="match status" value="1"/>
</dbReference>
<evidence type="ECO:0000256" key="7">
    <source>
        <dbReference type="ARBA" id="ARBA00022962"/>
    </source>
</evidence>
<feature type="binding site" evidence="10">
    <location>
        <position position="402"/>
    </location>
    <ligand>
        <name>Mg(2+)</name>
        <dbReference type="ChEBI" id="CHEBI:18420"/>
    </ligand>
</feature>
<keyword evidence="5 8" id="KW-0808">Transferase</keyword>
<dbReference type="GeneID" id="43579133"/>
<evidence type="ECO:0000256" key="9">
    <source>
        <dbReference type="PIRSR" id="PIRSR000485-1"/>
    </source>
</evidence>
<sequence length="559" mass="61761">MYVLPIFSSLIHLSFYMMTFCISFIPCGILGLLLSNPNGTASGELLEGTHFLQHRGQDAAGIVTCGPRGRFYQCKGNGMARDVFTQARISLLAGNMGIGHLRYPTAGSFANSEAQPFYVNSPYGIALSHNGNLVNAPALRAYLDEEVHRHINTDSDSELLLNVFAAELQNTNKSRVNDEDIFHALGGVYERVRGAYACVAMIAGYGILGFRDPNGIRPLVMGIRTNADGTKDYMFSSESVVLQTLGFKEWFDVKPGQAIIIPKGTMEPVIRQVVPQLSYTPDIFEYVYFARPDSVMDGISVYRSRLAMGDRLATNIINRFKSRHEMAKEIDVVIPVPDTSRTSALECAVRLGIPFREGFVKNRYVGRTFIMPNQTERRSSVRRKLNAMALEFSGQNVLLVDDSIVRGTTSKEIVQMAREAGAKKVYFASCAPPIRHNHIYGIDLADTKALVAYNKTEEEISKAIGADAVYYQTLDDLVGACSSPGDEEAGIPKIDEFEVGVFTGTYITGVEQSYLDYLEAIRGQNQRLKEQERHGIASILEDPKAEVDIGLFNHGDIVV</sequence>
<protein>
    <recommendedName>
        <fullName evidence="3 8">Amidophosphoribosyltransferase</fullName>
        <shortName evidence="8">ATase</shortName>
        <ecNumber evidence="3 8">2.4.2.14</ecNumber>
    </recommendedName>
    <alternativeName>
        <fullName evidence="8">Glutamine phosphoribosylpyrophosphate amidotransferase</fullName>
    </alternativeName>
</protein>
<evidence type="ECO:0000256" key="1">
    <source>
        <dbReference type="ARBA" id="ARBA00005209"/>
    </source>
</evidence>
<dbReference type="HAMAP" id="MF_01931">
    <property type="entry name" value="PurF"/>
    <property type="match status" value="1"/>
</dbReference>
<keyword evidence="7" id="KW-0315">Glutamine amidotransferase</keyword>
<dbReference type="AlphaFoldDB" id="A0A5E8AYR8"/>
<evidence type="ECO:0000256" key="3">
    <source>
        <dbReference type="ARBA" id="ARBA00011941"/>
    </source>
</evidence>
<feature type="active site" description="Nucleophile" evidence="9">
    <location>
        <position position="27"/>
    </location>
</feature>
<reference evidence="13 14" key="1">
    <citation type="submission" date="2019-09" db="EMBL/GenBank/DDBJ databases">
        <authorList>
            <person name="Brejova B."/>
        </authorList>
    </citation>
    <scope>NUCLEOTIDE SEQUENCE [LARGE SCALE GENOMIC DNA]</scope>
</reference>
<dbReference type="Gene3D" id="3.40.50.2020">
    <property type="match status" value="1"/>
</dbReference>
<evidence type="ECO:0000256" key="2">
    <source>
        <dbReference type="ARBA" id="ARBA00010138"/>
    </source>
</evidence>
<organism evidence="13 14">
    <name type="scientific">Magnusiomyces paraingens</name>
    <dbReference type="NCBI Taxonomy" id="2606893"/>
    <lineage>
        <taxon>Eukaryota</taxon>
        <taxon>Fungi</taxon>
        <taxon>Dikarya</taxon>
        <taxon>Ascomycota</taxon>
        <taxon>Saccharomycotina</taxon>
        <taxon>Dipodascomycetes</taxon>
        <taxon>Dipodascales</taxon>
        <taxon>Dipodascaceae</taxon>
        <taxon>Magnusiomyces</taxon>
    </lineage>
</organism>
<dbReference type="SUPFAM" id="SSF53271">
    <property type="entry name" value="PRTase-like"/>
    <property type="match status" value="1"/>
</dbReference>
<comment type="catalytic activity">
    <reaction evidence="8">
        <text>5-phospho-beta-D-ribosylamine + L-glutamate + diphosphate = 5-phospho-alpha-D-ribose 1-diphosphate + L-glutamine + H2O</text>
        <dbReference type="Rhea" id="RHEA:14905"/>
        <dbReference type="ChEBI" id="CHEBI:15377"/>
        <dbReference type="ChEBI" id="CHEBI:29985"/>
        <dbReference type="ChEBI" id="CHEBI:33019"/>
        <dbReference type="ChEBI" id="CHEBI:58017"/>
        <dbReference type="ChEBI" id="CHEBI:58359"/>
        <dbReference type="ChEBI" id="CHEBI:58681"/>
        <dbReference type="EC" id="2.4.2.14"/>
    </reaction>
</comment>
<keyword evidence="4 8" id="KW-0328">Glycosyltransferase</keyword>
<dbReference type="NCBIfam" id="TIGR01134">
    <property type="entry name" value="purF"/>
    <property type="match status" value="1"/>
</dbReference>
<evidence type="ECO:0000256" key="6">
    <source>
        <dbReference type="ARBA" id="ARBA00022755"/>
    </source>
</evidence>
<comment type="cofactor">
    <cofactor evidence="10">
        <name>Mg(2+)</name>
        <dbReference type="ChEBI" id="CHEBI:18420"/>
    </cofactor>
    <text evidence="10">Binds 1 Mg(2+) ion per subunit.</text>
</comment>
<evidence type="ECO:0000256" key="4">
    <source>
        <dbReference type="ARBA" id="ARBA00022676"/>
    </source>
</evidence>
<evidence type="ECO:0000313" key="14">
    <source>
        <dbReference type="Proteomes" id="UP000398389"/>
    </source>
</evidence>
<dbReference type="GO" id="GO:0046872">
    <property type="term" value="F:metal ion binding"/>
    <property type="evidence" value="ECO:0007669"/>
    <property type="project" value="UniProtKB-KW"/>
</dbReference>
<feature type="binding site" evidence="10">
    <location>
        <position position="339"/>
    </location>
    <ligand>
        <name>Mg(2+)</name>
        <dbReference type="ChEBI" id="CHEBI:18420"/>
    </ligand>
</feature>
<dbReference type="InterPro" id="IPR017932">
    <property type="entry name" value="GATase_2_dom"/>
</dbReference>
<dbReference type="CDD" id="cd00715">
    <property type="entry name" value="GPATase_N"/>
    <property type="match status" value="1"/>
</dbReference>
<dbReference type="OrthoDB" id="191723at2759"/>
<dbReference type="PANTHER" id="PTHR11907">
    <property type="entry name" value="AMIDOPHOSPHORIBOSYLTRANSFERASE"/>
    <property type="match status" value="1"/>
</dbReference>
<accession>A0A5E8AYR8</accession>
<evidence type="ECO:0000256" key="11">
    <source>
        <dbReference type="SAM" id="Phobius"/>
    </source>
</evidence>
<keyword evidence="11" id="KW-0812">Transmembrane</keyword>
<dbReference type="GO" id="GO:0006189">
    <property type="term" value="P:'de novo' IMP biosynthetic process"/>
    <property type="evidence" value="ECO:0007669"/>
    <property type="project" value="UniProtKB-UniPathway"/>
</dbReference>
<dbReference type="GO" id="GO:0004044">
    <property type="term" value="F:amidophosphoribosyltransferase activity"/>
    <property type="evidence" value="ECO:0007669"/>
    <property type="project" value="UniProtKB-EC"/>
</dbReference>
<dbReference type="InterPro" id="IPR029055">
    <property type="entry name" value="Ntn_hydrolases_N"/>
</dbReference>
<evidence type="ECO:0000256" key="8">
    <source>
        <dbReference type="PIRNR" id="PIRNR000485"/>
    </source>
</evidence>
<dbReference type="PROSITE" id="PS51278">
    <property type="entry name" value="GATASE_TYPE_2"/>
    <property type="match status" value="1"/>
</dbReference>
<keyword evidence="6 8" id="KW-0658">Purine biosynthesis</keyword>
<dbReference type="InterPro" id="IPR035584">
    <property type="entry name" value="PurF_N"/>
</dbReference>
<dbReference type="EMBL" id="CABVLU010000001">
    <property type="protein sequence ID" value="VVT44116.1"/>
    <property type="molecule type" value="Genomic_DNA"/>
</dbReference>
<evidence type="ECO:0000256" key="10">
    <source>
        <dbReference type="PIRSR" id="PIRSR000485-2"/>
    </source>
</evidence>
<dbReference type="InterPro" id="IPR000836">
    <property type="entry name" value="PRTase_dom"/>
</dbReference>
<dbReference type="EC" id="2.4.2.14" evidence="3 8"/>
<dbReference type="InterPro" id="IPR029057">
    <property type="entry name" value="PRTase-like"/>
</dbReference>